<name>A0A523Y3A0_UNCAE</name>
<reference evidence="1 2" key="1">
    <citation type="submission" date="2019-03" db="EMBL/GenBank/DDBJ databases">
        <title>Metabolic potential of uncultured bacteria and archaea associated with petroleum seepage in deep-sea sediments.</title>
        <authorList>
            <person name="Dong X."/>
            <person name="Hubert C."/>
        </authorList>
    </citation>
    <scope>NUCLEOTIDE SEQUENCE [LARGE SCALE GENOMIC DNA]</scope>
    <source>
        <strain evidence="1">E29_bin25</strain>
    </source>
</reference>
<evidence type="ECO:0000313" key="1">
    <source>
        <dbReference type="EMBL" id="TET86026.1"/>
    </source>
</evidence>
<sequence length="125" mass="13679">MKAIVQAISSAIRKGGNDVDEVKVGRGESITSLYVYDLVYIGSPVLGFWGGKFPESLASYIKSCSGLEGKKTAAFVTPRIIGTTRTLRRIMKTLEEKGSIVMAFRTIKNLSGARDFGNMLSRIKR</sequence>
<accession>A0A523Y3A0</accession>
<evidence type="ECO:0008006" key="3">
    <source>
        <dbReference type="Google" id="ProtNLM"/>
    </source>
</evidence>
<dbReference type="AlphaFoldDB" id="A0A523Y3A0"/>
<dbReference type="Gene3D" id="3.40.50.360">
    <property type="match status" value="1"/>
</dbReference>
<comment type="caution">
    <text evidence="1">The sequence shown here is derived from an EMBL/GenBank/DDBJ whole genome shotgun (WGS) entry which is preliminary data.</text>
</comment>
<dbReference type="EMBL" id="SOII01000070">
    <property type="protein sequence ID" value="TET86026.1"/>
    <property type="molecule type" value="Genomic_DNA"/>
</dbReference>
<proteinExistence type="predicted"/>
<protein>
    <recommendedName>
        <fullName evidence="3">Flavodoxin-like domain-containing protein</fullName>
    </recommendedName>
</protein>
<dbReference type="InterPro" id="IPR029039">
    <property type="entry name" value="Flavoprotein-like_sf"/>
</dbReference>
<dbReference type="Proteomes" id="UP000315669">
    <property type="component" value="Unassembled WGS sequence"/>
</dbReference>
<gene>
    <name evidence="1" type="ORF">E3J32_01020</name>
</gene>
<dbReference type="SUPFAM" id="SSF52218">
    <property type="entry name" value="Flavoproteins"/>
    <property type="match status" value="1"/>
</dbReference>
<evidence type="ECO:0000313" key="2">
    <source>
        <dbReference type="Proteomes" id="UP000315669"/>
    </source>
</evidence>
<organism evidence="1 2">
    <name type="scientific">Aerophobetes bacterium</name>
    <dbReference type="NCBI Taxonomy" id="2030807"/>
    <lineage>
        <taxon>Bacteria</taxon>
        <taxon>Candidatus Aerophobota</taxon>
    </lineage>
</organism>